<dbReference type="AlphaFoldDB" id="A0A9I9EG35"/>
<accession>A0A9I9EG35</accession>
<dbReference type="Gramene" id="MELO3C033253.2.1">
    <property type="protein sequence ID" value="MELO3C033253.2.1"/>
    <property type="gene ID" value="MELO3C033253.2"/>
</dbReference>
<name>A0A9I9EG35_CUCME</name>
<proteinExistence type="predicted"/>
<protein>
    <recommendedName>
        <fullName evidence="2">CACTA en-spm transposon protein</fullName>
    </recommendedName>
</protein>
<sequence length="155" mass="17304">MNVGNPSFPDAFLGISRRCATVLGNPLYNRFNSVKYKTETERGKGRGEPLPSSVVIVVAAFRCRRCRPSPPSATLGFRVYDLELISKLNAGGTDDMFLEFEDDLDNIAEGSSSMGDNSSESKNFLHFNLRLFHDLLLNNMRLRLIGDVHSLDSWS</sequence>
<evidence type="ECO:0000313" key="1">
    <source>
        <dbReference type="EnsemblPlants" id="MELO3C033253.2.1"/>
    </source>
</evidence>
<evidence type="ECO:0008006" key="2">
    <source>
        <dbReference type="Google" id="ProtNLM"/>
    </source>
</evidence>
<dbReference type="EnsemblPlants" id="MELO3C033253.2.1">
    <property type="protein sequence ID" value="MELO3C033253.2.1"/>
    <property type="gene ID" value="MELO3C033253.2"/>
</dbReference>
<reference evidence="1" key="1">
    <citation type="submission" date="2023-03" db="UniProtKB">
        <authorList>
            <consortium name="EnsemblPlants"/>
        </authorList>
    </citation>
    <scope>IDENTIFICATION</scope>
</reference>
<organism evidence="1">
    <name type="scientific">Cucumis melo</name>
    <name type="common">Muskmelon</name>
    <dbReference type="NCBI Taxonomy" id="3656"/>
    <lineage>
        <taxon>Eukaryota</taxon>
        <taxon>Viridiplantae</taxon>
        <taxon>Streptophyta</taxon>
        <taxon>Embryophyta</taxon>
        <taxon>Tracheophyta</taxon>
        <taxon>Spermatophyta</taxon>
        <taxon>Magnoliopsida</taxon>
        <taxon>eudicotyledons</taxon>
        <taxon>Gunneridae</taxon>
        <taxon>Pentapetalae</taxon>
        <taxon>rosids</taxon>
        <taxon>fabids</taxon>
        <taxon>Cucurbitales</taxon>
        <taxon>Cucurbitaceae</taxon>
        <taxon>Benincaseae</taxon>
        <taxon>Cucumis</taxon>
    </lineage>
</organism>